<comment type="caution">
    <text evidence="2">The sequence shown here is derived from an EMBL/GenBank/DDBJ whole genome shotgun (WGS) entry which is preliminary data.</text>
</comment>
<feature type="transmembrane region" description="Helical" evidence="1">
    <location>
        <begin position="37"/>
        <end position="58"/>
    </location>
</feature>
<name>A0A0L0C4P9_LUCCU</name>
<evidence type="ECO:0000313" key="3">
    <source>
        <dbReference type="Proteomes" id="UP000037069"/>
    </source>
</evidence>
<dbReference type="AlphaFoldDB" id="A0A0L0C4P9"/>
<organism evidence="2 3">
    <name type="scientific">Lucilia cuprina</name>
    <name type="common">Green bottle fly</name>
    <name type="synonym">Australian sheep blowfly</name>
    <dbReference type="NCBI Taxonomy" id="7375"/>
    <lineage>
        <taxon>Eukaryota</taxon>
        <taxon>Metazoa</taxon>
        <taxon>Ecdysozoa</taxon>
        <taxon>Arthropoda</taxon>
        <taxon>Hexapoda</taxon>
        <taxon>Insecta</taxon>
        <taxon>Pterygota</taxon>
        <taxon>Neoptera</taxon>
        <taxon>Endopterygota</taxon>
        <taxon>Diptera</taxon>
        <taxon>Brachycera</taxon>
        <taxon>Muscomorpha</taxon>
        <taxon>Oestroidea</taxon>
        <taxon>Calliphoridae</taxon>
        <taxon>Luciliinae</taxon>
        <taxon>Lucilia</taxon>
    </lineage>
</organism>
<gene>
    <name evidence="2" type="ORF">FF38_01090</name>
</gene>
<keyword evidence="1" id="KW-1133">Transmembrane helix</keyword>
<sequence>MPELTYPNSVYPDVSLGAVCNASKALLSKRVYSLVELVAIMSLFIVDVNVDTLSYILLYTFTSTKSNDNLPPNNLYNNVKKALVERHSG</sequence>
<dbReference type="EMBL" id="JRES01000909">
    <property type="protein sequence ID" value="KNC27348.1"/>
    <property type="molecule type" value="Genomic_DNA"/>
</dbReference>
<dbReference type="Proteomes" id="UP000037069">
    <property type="component" value="Unassembled WGS sequence"/>
</dbReference>
<proteinExistence type="predicted"/>
<keyword evidence="1" id="KW-0812">Transmembrane</keyword>
<evidence type="ECO:0000256" key="1">
    <source>
        <dbReference type="SAM" id="Phobius"/>
    </source>
</evidence>
<reference evidence="2 3" key="1">
    <citation type="journal article" date="2015" name="Nat. Commun.">
        <title>Lucilia cuprina genome unlocks parasitic fly biology to underpin future interventions.</title>
        <authorList>
            <person name="Anstead C.A."/>
            <person name="Korhonen P.K."/>
            <person name="Young N.D."/>
            <person name="Hall R.S."/>
            <person name="Jex A.R."/>
            <person name="Murali S.C."/>
            <person name="Hughes D.S."/>
            <person name="Lee S.F."/>
            <person name="Perry T."/>
            <person name="Stroehlein A.J."/>
            <person name="Ansell B.R."/>
            <person name="Breugelmans B."/>
            <person name="Hofmann A."/>
            <person name="Qu J."/>
            <person name="Dugan S."/>
            <person name="Lee S.L."/>
            <person name="Chao H."/>
            <person name="Dinh H."/>
            <person name="Han Y."/>
            <person name="Doddapaneni H.V."/>
            <person name="Worley K.C."/>
            <person name="Muzny D.M."/>
            <person name="Ioannidis P."/>
            <person name="Waterhouse R.M."/>
            <person name="Zdobnov E.M."/>
            <person name="James P.J."/>
            <person name="Bagnall N.H."/>
            <person name="Kotze A.C."/>
            <person name="Gibbs R.A."/>
            <person name="Richards S."/>
            <person name="Batterham P."/>
            <person name="Gasser R.B."/>
        </authorList>
    </citation>
    <scope>NUCLEOTIDE SEQUENCE [LARGE SCALE GENOMIC DNA]</scope>
    <source>
        <strain evidence="2 3">LS</strain>
        <tissue evidence="2">Full body</tissue>
    </source>
</reference>
<accession>A0A0L0C4P9</accession>
<protein>
    <submittedName>
        <fullName evidence="2">Uncharacterized protein</fullName>
    </submittedName>
</protein>
<keyword evidence="3" id="KW-1185">Reference proteome</keyword>
<evidence type="ECO:0000313" key="2">
    <source>
        <dbReference type="EMBL" id="KNC27348.1"/>
    </source>
</evidence>
<keyword evidence="1" id="KW-0472">Membrane</keyword>